<evidence type="ECO:0000256" key="1">
    <source>
        <dbReference type="ARBA" id="ARBA00007534"/>
    </source>
</evidence>
<dbReference type="Proteomes" id="UP000515934">
    <property type="component" value="Chromosome"/>
</dbReference>
<keyword evidence="6" id="KW-0732">Signal</keyword>
<feature type="signal peptide" evidence="6">
    <location>
        <begin position="1"/>
        <end position="25"/>
    </location>
</feature>
<sequence>MHRVRLTLTAVGASLIAALLLTSCASTPDPQTTRDSLAEVTEDATPPEADSTYDADLHPEPIVDSLECTRILIITARGTGEPGKRQLLGPVVRAIAEARPDQTQQLDLDYPADTDVKEGGTYGARLLIDTLNVQAEACPEQEFVLLGYSQGALVIGDALSAPEFRLVGTRVGEVGHEAESRIRAIVFYGNPRFMGTEEYDSGSYTEWVNGLLPRPEGSLNTYADRIRDYCVINDFVCQRSLELEDEGHVAYYENGMQQDGASFVISLLPPIDGAFGEKPDEVDELVP</sequence>
<proteinExistence type="inferred from homology"/>
<evidence type="ECO:0000256" key="6">
    <source>
        <dbReference type="SAM" id="SignalP"/>
    </source>
</evidence>
<evidence type="ECO:0000256" key="2">
    <source>
        <dbReference type="ARBA" id="ARBA00022487"/>
    </source>
</evidence>
<evidence type="ECO:0000256" key="4">
    <source>
        <dbReference type="ARBA" id="ARBA00023157"/>
    </source>
</evidence>
<dbReference type="Pfam" id="PF01083">
    <property type="entry name" value="Cutinase"/>
    <property type="match status" value="1"/>
</dbReference>
<gene>
    <name evidence="7" type="ORF">H9L06_02370</name>
</gene>
<evidence type="ECO:0000256" key="5">
    <source>
        <dbReference type="SAM" id="MobiDB-lite"/>
    </source>
</evidence>
<feature type="chain" id="PRO_5028810947" evidence="6">
    <location>
        <begin position="26"/>
        <end position="287"/>
    </location>
</feature>
<evidence type="ECO:0000313" key="7">
    <source>
        <dbReference type="EMBL" id="QNN63222.1"/>
    </source>
</evidence>
<keyword evidence="4" id="KW-1015">Disulfide bond</keyword>
<dbReference type="PANTHER" id="PTHR33630:SF9">
    <property type="entry name" value="CUTINASE 4"/>
    <property type="match status" value="1"/>
</dbReference>
<keyword evidence="3" id="KW-0378">Hydrolase</keyword>
<comment type="similarity">
    <text evidence="1">Belongs to the cutinase family.</text>
</comment>
<evidence type="ECO:0000313" key="8">
    <source>
        <dbReference type="Proteomes" id="UP000515934"/>
    </source>
</evidence>
<name>A0A7G9S5U7_9MICO</name>
<dbReference type="Gene3D" id="3.40.50.1820">
    <property type="entry name" value="alpha/beta hydrolase"/>
    <property type="match status" value="1"/>
</dbReference>
<dbReference type="InterPro" id="IPR000675">
    <property type="entry name" value="Cutinase/axe"/>
</dbReference>
<reference evidence="7 8" key="1">
    <citation type="submission" date="2020-08" db="EMBL/GenBank/DDBJ databases">
        <title>Genome sequence of Leucobacter denitrificans KACC 14055T.</title>
        <authorList>
            <person name="Hyun D.-W."/>
            <person name="Bae J.-W."/>
        </authorList>
    </citation>
    <scope>NUCLEOTIDE SEQUENCE [LARGE SCALE GENOMIC DNA]</scope>
    <source>
        <strain evidence="7 8">KACC 14055</strain>
    </source>
</reference>
<protein>
    <submittedName>
        <fullName evidence="7">Cutinase family protein</fullName>
    </submittedName>
</protein>
<organism evidence="7 8">
    <name type="scientific">Leucobacter denitrificans</name>
    <dbReference type="NCBI Taxonomy" id="683042"/>
    <lineage>
        <taxon>Bacteria</taxon>
        <taxon>Bacillati</taxon>
        <taxon>Actinomycetota</taxon>
        <taxon>Actinomycetes</taxon>
        <taxon>Micrococcales</taxon>
        <taxon>Microbacteriaceae</taxon>
        <taxon>Leucobacter</taxon>
    </lineage>
</organism>
<accession>A0A7G9S5U7</accession>
<evidence type="ECO:0000256" key="3">
    <source>
        <dbReference type="ARBA" id="ARBA00022801"/>
    </source>
</evidence>
<feature type="region of interest" description="Disordered" evidence="5">
    <location>
        <begin position="27"/>
        <end position="54"/>
    </location>
</feature>
<dbReference type="InterPro" id="IPR029058">
    <property type="entry name" value="AB_hydrolase_fold"/>
</dbReference>
<dbReference type="PROSITE" id="PS51257">
    <property type="entry name" value="PROKAR_LIPOPROTEIN"/>
    <property type="match status" value="1"/>
</dbReference>
<keyword evidence="8" id="KW-1185">Reference proteome</keyword>
<dbReference type="AlphaFoldDB" id="A0A7G9S5U7"/>
<dbReference type="KEGG" id="ldn:H9L06_02370"/>
<dbReference type="SUPFAM" id="SSF53474">
    <property type="entry name" value="alpha/beta-Hydrolases"/>
    <property type="match status" value="1"/>
</dbReference>
<dbReference type="EMBL" id="CP060716">
    <property type="protein sequence ID" value="QNN63222.1"/>
    <property type="molecule type" value="Genomic_DNA"/>
</dbReference>
<keyword evidence="2" id="KW-0719">Serine esterase</keyword>
<dbReference type="PANTHER" id="PTHR33630">
    <property type="entry name" value="CUTINASE RV1984C-RELATED-RELATED"/>
    <property type="match status" value="1"/>
</dbReference>
<dbReference type="SMART" id="SM01110">
    <property type="entry name" value="Cutinase"/>
    <property type="match status" value="1"/>
</dbReference>
<dbReference type="GO" id="GO:0052689">
    <property type="term" value="F:carboxylic ester hydrolase activity"/>
    <property type="evidence" value="ECO:0007669"/>
    <property type="project" value="UniProtKB-KW"/>
</dbReference>